<feature type="non-terminal residue" evidence="2">
    <location>
        <position position="140"/>
    </location>
</feature>
<evidence type="ECO:0000313" key="2">
    <source>
        <dbReference type="EMBL" id="KAK7475727.1"/>
    </source>
</evidence>
<name>A0ABD0JML0_9CAEN</name>
<sequence>MKIKVFLHLLDLLEFFFCVTASPQPCAHFDFPTVNDSLVMAEENSTIILPFQLKKENTCRMQDEYILKVSRIANLTHVQCTILQQNTTCLYPGRAAKCMCTDKPGMYRLSHKANRLDNAVWEWFSSNEKIKPRSLRFNVS</sequence>
<accession>A0ABD0JML0</accession>
<organism evidence="2 3">
    <name type="scientific">Batillaria attramentaria</name>
    <dbReference type="NCBI Taxonomy" id="370345"/>
    <lineage>
        <taxon>Eukaryota</taxon>
        <taxon>Metazoa</taxon>
        <taxon>Spiralia</taxon>
        <taxon>Lophotrochozoa</taxon>
        <taxon>Mollusca</taxon>
        <taxon>Gastropoda</taxon>
        <taxon>Caenogastropoda</taxon>
        <taxon>Sorbeoconcha</taxon>
        <taxon>Cerithioidea</taxon>
        <taxon>Batillariidae</taxon>
        <taxon>Batillaria</taxon>
    </lineage>
</organism>
<reference evidence="2 3" key="1">
    <citation type="journal article" date="2023" name="Sci. Data">
        <title>Genome assembly of the Korean intertidal mud-creeper Batillaria attramentaria.</title>
        <authorList>
            <person name="Patra A.K."/>
            <person name="Ho P.T."/>
            <person name="Jun S."/>
            <person name="Lee S.J."/>
            <person name="Kim Y."/>
            <person name="Won Y.J."/>
        </authorList>
    </citation>
    <scope>NUCLEOTIDE SEQUENCE [LARGE SCALE GENOMIC DNA]</scope>
    <source>
        <strain evidence="2">Wonlab-2016</strain>
    </source>
</reference>
<feature type="signal peptide" evidence="1">
    <location>
        <begin position="1"/>
        <end position="21"/>
    </location>
</feature>
<keyword evidence="1" id="KW-0732">Signal</keyword>
<feature type="chain" id="PRO_5044793457" evidence="1">
    <location>
        <begin position="22"/>
        <end position="140"/>
    </location>
</feature>
<dbReference type="Proteomes" id="UP001519460">
    <property type="component" value="Unassembled WGS sequence"/>
</dbReference>
<keyword evidence="3" id="KW-1185">Reference proteome</keyword>
<evidence type="ECO:0000313" key="3">
    <source>
        <dbReference type="Proteomes" id="UP001519460"/>
    </source>
</evidence>
<dbReference type="AlphaFoldDB" id="A0ABD0JML0"/>
<evidence type="ECO:0000256" key="1">
    <source>
        <dbReference type="SAM" id="SignalP"/>
    </source>
</evidence>
<gene>
    <name evidence="2" type="ORF">BaRGS_00033049</name>
</gene>
<proteinExistence type="predicted"/>
<protein>
    <submittedName>
        <fullName evidence="2">Uncharacterized protein</fullName>
    </submittedName>
</protein>
<dbReference type="EMBL" id="JACVVK020000396">
    <property type="protein sequence ID" value="KAK7475727.1"/>
    <property type="molecule type" value="Genomic_DNA"/>
</dbReference>
<comment type="caution">
    <text evidence="2">The sequence shown here is derived from an EMBL/GenBank/DDBJ whole genome shotgun (WGS) entry which is preliminary data.</text>
</comment>